<name>A0ACB8C6L9_DERSI</name>
<evidence type="ECO:0000313" key="2">
    <source>
        <dbReference type="Proteomes" id="UP000821865"/>
    </source>
</evidence>
<evidence type="ECO:0000313" key="1">
    <source>
        <dbReference type="EMBL" id="KAH7936528.1"/>
    </source>
</evidence>
<gene>
    <name evidence="1" type="ORF">HPB49_000602</name>
</gene>
<accession>A0ACB8C6L9</accession>
<keyword evidence="2" id="KW-1185">Reference proteome</keyword>
<proteinExistence type="predicted"/>
<protein>
    <submittedName>
        <fullName evidence="1">Uncharacterized protein</fullName>
    </submittedName>
</protein>
<dbReference type="Proteomes" id="UP000821865">
    <property type="component" value="Chromosome 8"/>
</dbReference>
<sequence length="543" mass="60302">MAQQSRRPEPRRELLGYEVNRARGDNEPEYDLPFGVGVFQWSVLFSLSIGSCVYALHNDSFRMTAIVMDHWCRRPARFVNISVAEWKLLAIPVDENGDYSRCTMRHPPENRSVASIVTCTSWEYDVDAYGNNIVSEWNLVCDRRWLIDLARIIYVAASVISMFLSGALADRIGRKTVVFIAVPVVVVAGAASSLPTDFHAFVAVRTLVSASTSALIPPLVSLLCEVSPKERIPVYCILPWLFSFLLVRVAFLAAMYLKGGWAVCQLLLMVPTCLLVLLYYTIDESMEWLLARGHAKHAERAALRAARCNGVPYGRCRESFARLLSSRGADAFTKTAGVWDLCSSRFRTRTFLLAYSWTAVTCSYYALVFNDGVPVSRSPLYIPSFGYIRVLSTSGIVFSVASATLTSIYADQETFTSDCLVVVMRIAGNVSILFLFVLGVCAYPVALHSIGVGFGLAWARLGVILYQVTQWHPVGRRVDVLLTLATILMALFAVAMVFLPKHADWKRRRQTVAPASLAALTGDNLRRAMRETLAPLPKTVPAH</sequence>
<dbReference type="EMBL" id="CM023477">
    <property type="protein sequence ID" value="KAH7936528.1"/>
    <property type="molecule type" value="Genomic_DNA"/>
</dbReference>
<organism evidence="1 2">
    <name type="scientific">Dermacentor silvarum</name>
    <name type="common">Tick</name>
    <dbReference type="NCBI Taxonomy" id="543639"/>
    <lineage>
        <taxon>Eukaryota</taxon>
        <taxon>Metazoa</taxon>
        <taxon>Ecdysozoa</taxon>
        <taxon>Arthropoda</taxon>
        <taxon>Chelicerata</taxon>
        <taxon>Arachnida</taxon>
        <taxon>Acari</taxon>
        <taxon>Parasitiformes</taxon>
        <taxon>Ixodida</taxon>
        <taxon>Ixodoidea</taxon>
        <taxon>Ixodidae</taxon>
        <taxon>Rhipicephalinae</taxon>
        <taxon>Dermacentor</taxon>
    </lineage>
</organism>
<reference evidence="1" key="1">
    <citation type="submission" date="2020-05" db="EMBL/GenBank/DDBJ databases">
        <title>Large-scale comparative analyses of tick genomes elucidate their genetic diversity and vector capacities.</title>
        <authorList>
            <person name="Jia N."/>
            <person name="Wang J."/>
            <person name="Shi W."/>
            <person name="Du L."/>
            <person name="Sun Y."/>
            <person name="Zhan W."/>
            <person name="Jiang J."/>
            <person name="Wang Q."/>
            <person name="Zhang B."/>
            <person name="Ji P."/>
            <person name="Sakyi L.B."/>
            <person name="Cui X."/>
            <person name="Yuan T."/>
            <person name="Jiang B."/>
            <person name="Yang W."/>
            <person name="Lam T.T.-Y."/>
            <person name="Chang Q."/>
            <person name="Ding S."/>
            <person name="Wang X."/>
            <person name="Zhu J."/>
            <person name="Ruan X."/>
            <person name="Zhao L."/>
            <person name="Wei J."/>
            <person name="Que T."/>
            <person name="Du C."/>
            <person name="Cheng J."/>
            <person name="Dai P."/>
            <person name="Han X."/>
            <person name="Huang E."/>
            <person name="Gao Y."/>
            <person name="Liu J."/>
            <person name="Shao H."/>
            <person name="Ye R."/>
            <person name="Li L."/>
            <person name="Wei W."/>
            <person name="Wang X."/>
            <person name="Wang C."/>
            <person name="Yang T."/>
            <person name="Huo Q."/>
            <person name="Li W."/>
            <person name="Guo W."/>
            <person name="Chen H."/>
            <person name="Zhou L."/>
            <person name="Ni X."/>
            <person name="Tian J."/>
            <person name="Zhou Y."/>
            <person name="Sheng Y."/>
            <person name="Liu T."/>
            <person name="Pan Y."/>
            <person name="Xia L."/>
            <person name="Li J."/>
            <person name="Zhao F."/>
            <person name="Cao W."/>
        </authorList>
    </citation>
    <scope>NUCLEOTIDE SEQUENCE</scope>
    <source>
        <strain evidence="1">Dsil-2018</strain>
    </source>
</reference>
<comment type="caution">
    <text evidence="1">The sequence shown here is derived from an EMBL/GenBank/DDBJ whole genome shotgun (WGS) entry which is preliminary data.</text>
</comment>